<dbReference type="STRING" id="1172194.WQQ_30080"/>
<evidence type="ECO:0000313" key="5">
    <source>
        <dbReference type="Proteomes" id="UP000003704"/>
    </source>
</evidence>
<sequence length="292" mass="33988">MIPDFLYIGTGKAGSTWLFQALERHPQIHVSPVKETTFFDLNFHRGLAWYERFFERAGPQQRIGEIAHRYLRNPNCAQRILDTLGPEVRLIVFYRRPEQFVMSNYLFARRNGRFAGSIRDWVERRFDPRSVSYHTMLQPYLQRFDRERILVACFDDLQSDPQGFYARLCRFLQVSEQKLPDDLQAKINAAARPRMSWLARWVNRTSKMLKRNGQPSPVALVKRMPIVQRLLYSTLADRDKPDMPADLAARIRSVAEPEARALDAALGTELWQRWYGASNTPIPSAPIHCHAA</sequence>
<keyword evidence="5" id="KW-1185">Reference proteome</keyword>
<dbReference type="Proteomes" id="UP000003704">
    <property type="component" value="Unassembled WGS sequence"/>
</dbReference>
<name>I8I0B7_9GAMM</name>
<proteinExistence type="predicted"/>
<comment type="caution">
    <text evidence="4">The sequence shown here is derived from an EMBL/GenBank/DDBJ whole genome shotgun (WGS) entry which is preliminary data.</text>
</comment>
<dbReference type="InterPro" id="IPR037359">
    <property type="entry name" value="NST/OST"/>
</dbReference>
<dbReference type="InterPro" id="IPR000863">
    <property type="entry name" value="Sulfotransferase_dom"/>
</dbReference>
<dbReference type="PANTHER" id="PTHR10605:SF56">
    <property type="entry name" value="BIFUNCTIONAL HEPARAN SULFATE N-DEACETYLASE_N-SULFOTRANSFERASE"/>
    <property type="match status" value="1"/>
</dbReference>
<dbReference type="PANTHER" id="PTHR10605">
    <property type="entry name" value="HEPARAN SULFATE SULFOTRANSFERASE"/>
    <property type="match status" value="1"/>
</dbReference>
<dbReference type="RefSeq" id="WP_007185949.1">
    <property type="nucleotide sequence ID" value="NZ_AKGD01000002.1"/>
</dbReference>
<feature type="domain" description="Sulfotransferase" evidence="3">
    <location>
        <begin position="3"/>
        <end position="176"/>
    </location>
</feature>
<evidence type="ECO:0000313" key="4">
    <source>
        <dbReference type="EMBL" id="EIT69426.1"/>
    </source>
</evidence>
<accession>I8I0B7</accession>
<evidence type="ECO:0000256" key="2">
    <source>
        <dbReference type="ARBA" id="ARBA00023180"/>
    </source>
</evidence>
<dbReference type="AlphaFoldDB" id="I8I0B7"/>
<dbReference type="SUPFAM" id="SSF52540">
    <property type="entry name" value="P-loop containing nucleoside triphosphate hydrolases"/>
    <property type="match status" value="1"/>
</dbReference>
<keyword evidence="1" id="KW-0808">Transferase</keyword>
<dbReference type="Gene3D" id="3.40.50.300">
    <property type="entry name" value="P-loop containing nucleotide triphosphate hydrolases"/>
    <property type="match status" value="1"/>
</dbReference>
<dbReference type="GO" id="GO:0008146">
    <property type="term" value="F:sulfotransferase activity"/>
    <property type="evidence" value="ECO:0007669"/>
    <property type="project" value="InterPro"/>
</dbReference>
<evidence type="ECO:0000259" key="3">
    <source>
        <dbReference type="Pfam" id="PF00685"/>
    </source>
</evidence>
<reference evidence="4 5" key="1">
    <citation type="journal article" date="2012" name="J. Bacteriol.">
        <title>Genome Sequence of n-Alkane-Degrading Hydrocarboniphaga effusa Strain AP103T (ATCC BAA-332T).</title>
        <authorList>
            <person name="Chang H.K."/>
            <person name="Zylstra G.J."/>
            <person name="Chae J.C."/>
        </authorList>
    </citation>
    <scope>NUCLEOTIDE SEQUENCE [LARGE SCALE GENOMIC DNA]</scope>
    <source>
        <strain evidence="4 5">AP103</strain>
    </source>
</reference>
<dbReference type="Pfam" id="PF00685">
    <property type="entry name" value="Sulfotransfer_1"/>
    <property type="match status" value="1"/>
</dbReference>
<dbReference type="InterPro" id="IPR027417">
    <property type="entry name" value="P-loop_NTPase"/>
</dbReference>
<dbReference type="OrthoDB" id="9075305at2"/>
<organism evidence="4 5">
    <name type="scientific">Hydrocarboniphaga effusa AP103</name>
    <dbReference type="NCBI Taxonomy" id="1172194"/>
    <lineage>
        <taxon>Bacteria</taxon>
        <taxon>Pseudomonadati</taxon>
        <taxon>Pseudomonadota</taxon>
        <taxon>Gammaproteobacteria</taxon>
        <taxon>Nevskiales</taxon>
        <taxon>Nevskiaceae</taxon>
        <taxon>Hydrocarboniphaga</taxon>
    </lineage>
</organism>
<dbReference type="EMBL" id="AKGD01000002">
    <property type="protein sequence ID" value="EIT69426.1"/>
    <property type="molecule type" value="Genomic_DNA"/>
</dbReference>
<gene>
    <name evidence="4" type="ORF">WQQ_30080</name>
</gene>
<keyword evidence="2" id="KW-0325">Glycoprotein</keyword>
<evidence type="ECO:0000256" key="1">
    <source>
        <dbReference type="ARBA" id="ARBA00022679"/>
    </source>
</evidence>
<protein>
    <recommendedName>
        <fullName evidence="3">Sulfotransferase domain-containing protein</fullName>
    </recommendedName>
</protein>